<keyword evidence="3" id="KW-1185">Reference proteome</keyword>
<accession>A0AAE1CJL9</accession>
<sequence>METAASSSSVWLFTVMVLAAPCQAVMVLAAPCQGNARSLEQKLVARMVTGTEMETAASSSCDGPGSPMSR</sequence>
<protein>
    <submittedName>
        <fullName evidence="2">Uncharacterized protein</fullName>
    </submittedName>
</protein>
<comment type="caution">
    <text evidence="2">The sequence shown here is derived from an EMBL/GenBank/DDBJ whole genome shotgun (WGS) entry which is preliminary data.</text>
</comment>
<reference evidence="2" key="1">
    <citation type="journal article" date="2023" name="G3 (Bethesda)">
        <title>A reference genome for the long-term kleptoplast-retaining sea slug Elysia crispata morphotype clarki.</title>
        <authorList>
            <person name="Eastman K.E."/>
            <person name="Pendleton A.L."/>
            <person name="Shaikh M.A."/>
            <person name="Suttiyut T."/>
            <person name="Ogas R."/>
            <person name="Tomko P."/>
            <person name="Gavelis G."/>
            <person name="Widhalm J.R."/>
            <person name="Wisecaver J.H."/>
        </authorList>
    </citation>
    <scope>NUCLEOTIDE SEQUENCE</scope>
    <source>
        <strain evidence="2">ECLA1</strain>
    </source>
</reference>
<feature type="signal peptide" evidence="1">
    <location>
        <begin position="1"/>
        <end position="24"/>
    </location>
</feature>
<keyword evidence="1" id="KW-0732">Signal</keyword>
<feature type="chain" id="PRO_5042039865" evidence="1">
    <location>
        <begin position="25"/>
        <end position="70"/>
    </location>
</feature>
<proteinExistence type="predicted"/>
<organism evidence="2 3">
    <name type="scientific">Elysia crispata</name>
    <name type="common">lettuce slug</name>
    <dbReference type="NCBI Taxonomy" id="231223"/>
    <lineage>
        <taxon>Eukaryota</taxon>
        <taxon>Metazoa</taxon>
        <taxon>Spiralia</taxon>
        <taxon>Lophotrochozoa</taxon>
        <taxon>Mollusca</taxon>
        <taxon>Gastropoda</taxon>
        <taxon>Heterobranchia</taxon>
        <taxon>Euthyneura</taxon>
        <taxon>Panpulmonata</taxon>
        <taxon>Sacoglossa</taxon>
        <taxon>Placobranchoidea</taxon>
        <taxon>Plakobranchidae</taxon>
        <taxon>Elysia</taxon>
    </lineage>
</organism>
<gene>
    <name evidence="2" type="ORF">RRG08_062447</name>
</gene>
<dbReference type="Proteomes" id="UP001283361">
    <property type="component" value="Unassembled WGS sequence"/>
</dbReference>
<name>A0AAE1CJL9_9GAST</name>
<dbReference type="EMBL" id="JAWDGP010007939">
    <property type="protein sequence ID" value="KAK3699656.1"/>
    <property type="molecule type" value="Genomic_DNA"/>
</dbReference>
<dbReference type="AlphaFoldDB" id="A0AAE1CJL9"/>
<evidence type="ECO:0000256" key="1">
    <source>
        <dbReference type="SAM" id="SignalP"/>
    </source>
</evidence>
<evidence type="ECO:0000313" key="3">
    <source>
        <dbReference type="Proteomes" id="UP001283361"/>
    </source>
</evidence>
<evidence type="ECO:0000313" key="2">
    <source>
        <dbReference type="EMBL" id="KAK3699656.1"/>
    </source>
</evidence>